<reference evidence="8" key="1">
    <citation type="thesis" date="2020" institute="ProQuest LLC" country="789 East Eisenhower Parkway, Ann Arbor, MI, USA">
        <title>Comparative Genomics and Chromosome Evolution.</title>
        <authorList>
            <person name="Mudd A.B."/>
        </authorList>
    </citation>
    <scope>NUCLEOTIDE SEQUENCE</scope>
    <source>
        <strain evidence="8">Female2</strain>
        <tissue evidence="8">Blood</tissue>
    </source>
</reference>
<organism evidence="8 9">
    <name type="scientific">Hymenochirus boettgeri</name>
    <name type="common">Congo dwarf clawed frog</name>
    <dbReference type="NCBI Taxonomy" id="247094"/>
    <lineage>
        <taxon>Eukaryota</taxon>
        <taxon>Metazoa</taxon>
        <taxon>Chordata</taxon>
        <taxon>Craniata</taxon>
        <taxon>Vertebrata</taxon>
        <taxon>Euteleostomi</taxon>
        <taxon>Amphibia</taxon>
        <taxon>Batrachia</taxon>
        <taxon>Anura</taxon>
        <taxon>Pipoidea</taxon>
        <taxon>Pipidae</taxon>
        <taxon>Pipinae</taxon>
        <taxon>Hymenochirus</taxon>
    </lineage>
</organism>
<dbReference type="InterPro" id="IPR007110">
    <property type="entry name" value="Ig-like_dom"/>
</dbReference>
<proteinExistence type="predicted"/>
<evidence type="ECO:0000256" key="2">
    <source>
        <dbReference type="ARBA" id="ARBA00022859"/>
    </source>
</evidence>
<dbReference type="OrthoDB" id="8947657at2759"/>
<dbReference type="Pfam" id="PF07686">
    <property type="entry name" value="V-set"/>
    <property type="match status" value="1"/>
</dbReference>
<feature type="domain" description="Ig-like" evidence="7">
    <location>
        <begin position="26"/>
        <end position="101"/>
    </location>
</feature>
<dbReference type="InterPro" id="IPR036179">
    <property type="entry name" value="Ig-like_dom_sf"/>
</dbReference>
<evidence type="ECO:0000313" key="8">
    <source>
        <dbReference type="EMBL" id="KAG8455504.1"/>
    </source>
</evidence>
<dbReference type="AlphaFoldDB" id="A0A8T2KHV6"/>
<feature type="non-terminal residue" evidence="8">
    <location>
        <position position="101"/>
    </location>
</feature>
<gene>
    <name evidence="8" type="ORF">GDO86_001625</name>
</gene>
<keyword evidence="2" id="KW-0391">Immunity</keyword>
<accession>A0A8T2KHV6</accession>
<evidence type="ECO:0000313" key="9">
    <source>
        <dbReference type="Proteomes" id="UP000812440"/>
    </source>
</evidence>
<keyword evidence="6" id="KW-1279">T cell receptor</keyword>
<keyword evidence="9" id="KW-1185">Reference proteome</keyword>
<dbReference type="Proteomes" id="UP000812440">
    <property type="component" value="Chromosome 1"/>
</dbReference>
<keyword evidence="4" id="KW-0675">Receptor</keyword>
<dbReference type="PANTHER" id="PTHR19343:SF13">
    <property type="entry name" value="T CELL RECEPTOR ALPHA VARIABLE 21"/>
    <property type="match status" value="1"/>
</dbReference>
<comment type="caution">
    <text evidence="8">The sequence shown here is derived from an EMBL/GenBank/DDBJ whole genome shotgun (WGS) entry which is preliminary data.</text>
</comment>
<evidence type="ECO:0000256" key="3">
    <source>
        <dbReference type="ARBA" id="ARBA00023130"/>
    </source>
</evidence>
<dbReference type="GO" id="GO:0042101">
    <property type="term" value="C:T cell receptor complex"/>
    <property type="evidence" value="ECO:0007669"/>
    <property type="project" value="UniProtKB-KW"/>
</dbReference>
<keyword evidence="1" id="KW-0732">Signal</keyword>
<dbReference type="PROSITE" id="PS50835">
    <property type="entry name" value="IG_LIKE"/>
    <property type="match status" value="1"/>
</dbReference>
<dbReference type="EMBL" id="JAACNH010000001">
    <property type="protein sequence ID" value="KAG8455504.1"/>
    <property type="molecule type" value="Genomic_DNA"/>
</dbReference>
<evidence type="ECO:0000259" key="7">
    <source>
        <dbReference type="PROSITE" id="PS50835"/>
    </source>
</evidence>
<sequence length="101" mass="11860">MNVYNFISGTIGQYSVEQRDHQHVLEGDPSQINCSYTGTEYSMQWYQQFPGQPLQAVAVLHRSGYIKEKQFTMFLDTNSKFTYLYLNVTRMQDSARYYCAM</sequence>
<dbReference type="InterPro" id="IPR013783">
    <property type="entry name" value="Ig-like_fold"/>
</dbReference>
<keyword evidence="5" id="KW-0393">Immunoglobulin domain</keyword>
<dbReference type="PANTHER" id="PTHR19343">
    <property type="entry name" value="T CELL RECEPTOR ALPHA VARIABLE 1-2"/>
    <property type="match status" value="1"/>
</dbReference>
<name>A0A8T2KHV6_9PIPI</name>
<dbReference type="Gene3D" id="2.60.40.10">
    <property type="entry name" value="Immunoglobulins"/>
    <property type="match status" value="1"/>
</dbReference>
<keyword evidence="3" id="KW-1064">Adaptive immunity</keyword>
<dbReference type="InterPro" id="IPR013106">
    <property type="entry name" value="Ig_V-set"/>
</dbReference>
<protein>
    <recommendedName>
        <fullName evidence="7">Ig-like domain-containing protein</fullName>
    </recommendedName>
</protein>
<dbReference type="SUPFAM" id="SSF48726">
    <property type="entry name" value="Immunoglobulin"/>
    <property type="match status" value="1"/>
</dbReference>
<evidence type="ECO:0000256" key="4">
    <source>
        <dbReference type="ARBA" id="ARBA00023170"/>
    </source>
</evidence>
<evidence type="ECO:0000256" key="5">
    <source>
        <dbReference type="ARBA" id="ARBA00023319"/>
    </source>
</evidence>
<evidence type="ECO:0000256" key="6">
    <source>
        <dbReference type="ARBA" id="ARBA00043266"/>
    </source>
</evidence>
<dbReference type="GO" id="GO:0002250">
    <property type="term" value="P:adaptive immune response"/>
    <property type="evidence" value="ECO:0007669"/>
    <property type="project" value="UniProtKB-KW"/>
</dbReference>
<evidence type="ECO:0000256" key="1">
    <source>
        <dbReference type="ARBA" id="ARBA00022729"/>
    </source>
</evidence>
<dbReference type="GO" id="GO:0042605">
    <property type="term" value="F:peptide antigen binding"/>
    <property type="evidence" value="ECO:0007669"/>
    <property type="project" value="TreeGrafter"/>
</dbReference>
<dbReference type="InterPro" id="IPR051006">
    <property type="entry name" value="TCR_variable_domain"/>
</dbReference>